<dbReference type="SUPFAM" id="SSF46689">
    <property type="entry name" value="Homeodomain-like"/>
    <property type="match status" value="1"/>
</dbReference>
<name>A0AA39PZ94_9AGAR</name>
<keyword evidence="4" id="KW-1185">Reference proteome</keyword>
<dbReference type="Proteomes" id="UP001175228">
    <property type="component" value="Unassembled WGS sequence"/>
</dbReference>
<feature type="region of interest" description="Disordered" evidence="1">
    <location>
        <begin position="649"/>
        <end position="671"/>
    </location>
</feature>
<evidence type="ECO:0000313" key="4">
    <source>
        <dbReference type="Proteomes" id="UP001175228"/>
    </source>
</evidence>
<evidence type="ECO:0000256" key="1">
    <source>
        <dbReference type="SAM" id="MobiDB-lite"/>
    </source>
</evidence>
<feature type="compositionally biased region" description="Basic and acidic residues" evidence="1">
    <location>
        <begin position="487"/>
        <end position="500"/>
    </location>
</feature>
<accession>A0AA39PZ94</accession>
<sequence>MSRTRHKYTQKEDEHLVEYLAIQAIGFQATRGNQLYKHLTENLQRWPWAEARTWQSWRDRYVKNQEAFNISIKRYRKKVAMERKDAVVDLGKRRRDEDGGATSKKPKLVDRDEVHGDKEGMKDEVTSKPLPPPTVASQPAAKQVVTPRRVQGQDGAGEQTTIPKEASKAKASTVKAPVSLFTQVSDDESDSQGTPGPDDREQTTTPKEALKAKASTSKAPVSLFTQVSDEESDSQGTPGPDDYRGEIFDDPQEQINEEVVDALLDVESDHDLTDVSEVEELLTPSHSKIAVISTTESNIPPSSQNGHRLYPDISQLPSPHLHYEKGPPPSTSSSSGDKPIPNSEAKPNHPPTVNKRLRKRRTSPDSGFFESPASSSRAPSPQRVRQPPRLIEGPFGGHRLAGASKGGGPSSDSDSDSDSGHTETWPPVRGKAKRRLTAMEKGKMKATDVLMEEAAPLKVDSTTVEHVKQGLEGIPSMLRPQQGVTNKRVDLSSEPEDLKKGKAAAVPSPPPKDSQRMVIVLPKEHPFDVPPPYGQPPSRHAVSRHNSVEKTTSSLPPPPLKGLHFPSVPPNVGSSRVRSSAAPSDNDDEIVSKLLSEDDPFIVPPTLGERPVPFLDLRSIAKKPTQRRYTLAAPPPPHIDLRKEAFKRASRKSLPGTSISAPVPTKDPMSELGKSLVRSWTKRFGLPEESVKKVWQEELSIESTEKRLQRARREHEKSTTPTGRAKPKFVPKMDIDVLPDDADIDGYEPPYSTRARRFAKLSKQGRVKEALDRDRRRASENGVKHESPLKRTSPMWGKAEDELLRTVNAQNASELLELEKKVGYAFMLEKVRDVALLNLV</sequence>
<feature type="compositionally biased region" description="Basic and acidic residues" evidence="1">
    <location>
        <begin position="107"/>
        <end position="126"/>
    </location>
</feature>
<feature type="region of interest" description="Disordered" evidence="1">
    <location>
        <begin position="471"/>
        <end position="588"/>
    </location>
</feature>
<reference evidence="3" key="1">
    <citation type="submission" date="2023-06" db="EMBL/GenBank/DDBJ databases">
        <authorList>
            <consortium name="Lawrence Berkeley National Laboratory"/>
            <person name="Ahrendt S."/>
            <person name="Sahu N."/>
            <person name="Indic B."/>
            <person name="Wong-Bajracharya J."/>
            <person name="Merenyi Z."/>
            <person name="Ke H.-M."/>
            <person name="Monk M."/>
            <person name="Kocsube S."/>
            <person name="Drula E."/>
            <person name="Lipzen A."/>
            <person name="Balint B."/>
            <person name="Henrissat B."/>
            <person name="Andreopoulos B."/>
            <person name="Martin F.M."/>
            <person name="Harder C.B."/>
            <person name="Rigling D."/>
            <person name="Ford K.L."/>
            <person name="Foster G.D."/>
            <person name="Pangilinan J."/>
            <person name="Papanicolaou A."/>
            <person name="Barry K."/>
            <person name="LaButti K."/>
            <person name="Viragh M."/>
            <person name="Koriabine M."/>
            <person name="Yan M."/>
            <person name="Riley R."/>
            <person name="Champramary S."/>
            <person name="Plett K.L."/>
            <person name="Tsai I.J."/>
            <person name="Slot J."/>
            <person name="Sipos G."/>
            <person name="Plett J."/>
            <person name="Nagy L.G."/>
            <person name="Grigoriev I.V."/>
        </authorList>
    </citation>
    <scope>NUCLEOTIDE SEQUENCE</scope>
    <source>
        <strain evidence="3">HWK02</strain>
    </source>
</reference>
<protein>
    <recommendedName>
        <fullName evidence="2">TERF2-interacting telomeric protein 1 Myb domain-containing protein</fullName>
    </recommendedName>
</protein>
<feature type="region of interest" description="Disordered" evidence="1">
    <location>
        <begin position="767"/>
        <end position="793"/>
    </location>
</feature>
<proteinExistence type="predicted"/>
<evidence type="ECO:0000259" key="2">
    <source>
        <dbReference type="Pfam" id="PF08914"/>
    </source>
</evidence>
<feature type="compositionally biased region" description="Basic and acidic residues" evidence="1">
    <location>
        <begin position="767"/>
        <end position="789"/>
    </location>
</feature>
<gene>
    <name evidence="3" type="ORF">EDD18DRAFT_1356745</name>
</gene>
<feature type="compositionally biased region" description="Polar residues" evidence="1">
    <location>
        <begin position="292"/>
        <end position="306"/>
    </location>
</feature>
<dbReference type="CDD" id="cd11655">
    <property type="entry name" value="rap1_myb-like"/>
    <property type="match status" value="1"/>
</dbReference>
<dbReference type="EMBL" id="JAUEPU010000025">
    <property type="protein sequence ID" value="KAK0493322.1"/>
    <property type="molecule type" value="Genomic_DNA"/>
</dbReference>
<feature type="region of interest" description="Disordered" evidence="1">
    <location>
        <begin position="702"/>
        <end position="728"/>
    </location>
</feature>
<feature type="compositionally biased region" description="Basic and acidic residues" evidence="1">
    <location>
        <begin position="703"/>
        <end position="718"/>
    </location>
</feature>
<dbReference type="Gene3D" id="1.10.10.60">
    <property type="entry name" value="Homeodomain-like"/>
    <property type="match status" value="1"/>
</dbReference>
<feature type="domain" description="TERF2-interacting telomeric protein 1 Myb" evidence="2">
    <location>
        <begin position="8"/>
        <end position="64"/>
    </location>
</feature>
<feature type="compositionally biased region" description="Polar residues" evidence="1">
    <location>
        <begin position="572"/>
        <end position="583"/>
    </location>
</feature>
<dbReference type="Pfam" id="PF08914">
    <property type="entry name" value="Myb_Rap1"/>
    <property type="match status" value="1"/>
</dbReference>
<dbReference type="InterPro" id="IPR015010">
    <property type="entry name" value="TERF2IP_Myb"/>
</dbReference>
<feature type="region of interest" description="Disordered" evidence="1">
    <location>
        <begin position="292"/>
        <end position="440"/>
    </location>
</feature>
<comment type="caution">
    <text evidence="3">The sequence shown here is derived from an EMBL/GenBank/DDBJ whole genome shotgun (WGS) entry which is preliminary data.</text>
</comment>
<feature type="compositionally biased region" description="Low complexity" evidence="1">
    <location>
        <begin position="331"/>
        <end position="341"/>
    </location>
</feature>
<feature type="region of interest" description="Disordered" evidence="1">
    <location>
        <begin position="92"/>
        <end position="253"/>
    </location>
</feature>
<dbReference type="InterPro" id="IPR009057">
    <property type="entry name" value="Homeodomain-like_sf"/>
</dbReference>
<evidence type="ECO:0000313" key="3">
    <source>
        <dbReference type="EMBL" id="KAK0493322.1"/>
    </source>
</evidence>
<feature type="compositionally biased region" description="Polar residues" evidence="1">
    <location>
        <begin position="214"/>
        <end position="227"/>
    </location>
</feature>
<dbReference type="AlphaFoldDB" id="A0AA39PZ94"/>
<feature type="compositionally biased region" description="Low complexity" evidence="1">
    <location>
        <begin position="371"/>
        <end position="389"/>
    </location>
</feature>
<organism evidence="3 4">
    <name type="scientific">Armillaria luteobubalina</name>
    <dbReference type="NCBI Taxonomy" id="153913"/>
    <lineage>
        <taxon>Eukaryota</taxon>
        <taxon>Fungi</taxon>
        <taxon>Dikarya</taxon>
        <taxon>Basidiomycota</taxon>
        <taxon>Agaricomycotina</taxon>
        <taxon>Agaricomycetes</taxon>
        <taxon>Agaricomycetidae</taxon>
        <taxon>Agaricales</taxon>
        <taxon>Marasmiineae</taxon>
        <taxon>Physalacriaceae</taxon>
        <taxon>Armillaria</taxon>
    </lineage>
</organism>